<feature type="region of interest" description="Disordered" evidence="6">
    <location>
        <begin position="437"/>
        <end position="456"/>
    </location>
</feature>
<organism evidence="7 8">
    <name type="scientific">Saccharomycopsis crataegensis</name>
    <dbReference type="NCBI Taxonomy" id="43959"/>
    <lineage>
        <taxon>Eukaryota</taxon>
        <taxon>Fungi</taxon>
        <taxon>Dikarya</taxon>
        <taxon>Ascomycota</taxon>
        <taxon>Saccharomycotina</taxon>
        <taxon>Saccharomycetes</taxon>
        <taxon>Saccharomycopsidaceae</taxon>
        <taxon>Saccharomycopsis</taxon>
    </lineage>
</organism>
<dbReference type="EMBL" id="BTFZ01000011">
    <property type="protein sequence ID" value="GMM37345.1"/>
    <property type="molecule type" value="Genomic_DNA"/>
</dbReference>
<dbReference type="GO" id="GO:0000481">
    <property type="term" value="P:maturation of 5S rRNA"/>
    <property type="evidence" value="ECO:0007669"/>
    <property type="project" value="TreeGrafter"/>
</dbReference>
<feature type="compositionally biased region" description="Acidic residues" evidence="6">
    <location>
        <begin position="366"/>
        <end position="381"/>
    </location>
</feature>
<keyword evidence="3" id="KW-0507">mRNA processing</keyword>
<feature type="compositionally biased region" description="Acidic residues" evidence="6">
    <location>
        <begin position="167"/>
        <end position="181"/>
    </location>
</feature>
<feature type="region of interest" description="Disordered" evidence="6">
    <location>
        <begin position="89"/>
        <end position="126"/>
    </location>
</feature>
<evidence type="ECO:0000313" key="8">
    <source>
        <dbReference type="Proteomes" id="UP001360560"/>
    </source>
</evidence>
<feature type="region of interest" description="Disordered" evidence="6">
    <location>
        <begin position="159"/>
        <end position="227"/>
    </location>
</feature>
<feature type="compositionally biased region" description="Basic residues" evidence="6">
    <location>
        <begin position="487"/>
        <end position="509"/>
    </location>
</feature>
<dbReference type="InterPro" id="IPR005011">
    <property type="entry name" value="SNU66/SART1"/>
</dbReference>
<keyword evidence="5" id="KW-0539">Nucleus</keyword>
<dbReference type="Proteomes" id="UP001360560">
    <property type="component" value="Unassembled WGS sequence"/>
</dbReference>
<sequence length="517" mass="57861">MKTELSIEETNKLRIKLGLKPIAVTPSESIQEKSHHEVEEPKKVQPRVLKAQRVDHGSLDNASILEGEIMTLKDANILDEDQNELITESEVLDGQLNKKSESTKKLHQFEGDENENDDDDGEEESYFKVGEARVKLRVNENYKRDSKLKKMEELAKKNNKYVVNLDSGEDDSDDNDDDALDELTMIQKSDFSSSKKKSKSVSAKKFKKSKKNKTKASNGSTGWKNLSDEEIDLNQHVVLDGESIGDDIFDDDNDGLQAVLTASRLKANSKKVKNSEIVKKHQDDGPKKRKLAEVLEDEDDQSDSGLVIDGTSEFLSGLKQNILSNHEHTNDAESTGSQPSNETNGTIENYEHSSSELVKPNGTGPDVEEDTGENSEEDIPSDEPNFGSTGLSSTLSFLQKSSVLKITDEARLKERERTMQKKLKKDLAYMKLASEINGDANNNGHSSTTSIVTEHGLNDYNPEIKITYTDDNNNVLNPKEAYKHLSHKFHGKGPSKQKQAKLLLKKQQKQLKEQKFS</sequence>
<name>A0AAV5QQX7_9ASCO</name>
<dbReference type="InterPro" id="IPR045347">
    <property type="entry name" value="HIND"/>
</dbReference>
<proteinExistence type="inferred from homology"/>
<dbReference type="GeneID" id="90075320"/>
<feature type="compositionally biased region" description="Basic and acidic residues" evidence="6">
    <location>
        <begin position="30"/>
        <end position="43"/>
    </location>
</feature>
<feature type="region of interest" description="Disordered" evidence="6">
    <location>
        <begin position="487"/>
        <end position="517"/>
    </location>
</feature>
<evidence type="ECO:0000256" key="1">
    <source>
        <dbReference type="ARBA" id="ARBA00004123"/>
    </source>
</evidence>
<protein>
    <submittedName>
        <fullName evidence="7">Uncharacterized protein</fullName>
    </submittedName>
</protein>
<accession>A0AAV5QQX7</accession>
<keyword evidence="8" id="KW-1185">Reference proteome</keyword>
<comment type="caution">
    <text evidence="7">The sequence shown here is derived from an EMBL/GenBank/DDBJ whole genome shotgun (WGS) entry which is preliminary data.</text>
</comment>
<feature type="region of interest" description="Disordered" evidence="6">
    <location>
        <begin position="26"/>
        <end position="47"/>
    </location>
</feature>
<evidence type="ECO:0000256" key="3">
    <source>
        <dbReference type="ARBA" id="ARBA00022664"/>
    </source>
</evidence>
<dbReference type="Pfam" id="PF03343">
    <property type="entry name" value="SART-1"/>
    <property type="match status" value="1"/>
</dbReference>
<feature type="compositionally biased region" description="Basic and acidic residues" evidence="6">
    <location>
        <begin position="273"/>
        <end position="286"/>
    </location>
</feature>
<evidence type="ECO:0000256" key="6">
    <source>
        <dbReference type="SAM" id="MobiDB-lite"/>
    </source>
</evidence>
<feature type="compositionally biased region" description="Basic residues" evidence="6">
    <location>
        <begin position="194"/>
        <end position="214"/>
    </location>
</feature>
<feature type="compositionally biased region" description="Acidic residues" evidence="6">
    <location>
        <begin position="111"/>
        <end position="124"/>
    </location>
</feature>
<comment type="similarity">
    <text evidence="2">Belongs to the SNU66/SART1 family.</text>
</comment>
<comment type="subcellular location">
    <subcellularLocation>
        <location evidence="1">Nucleus</location>
    </subcellularLocation>
</comment>
<feature type="compositionally biased region" description="Polar residues" evidence="6">
    <location>
        <begin position="439"/>
        <end position="452"/>
    </location>
</feature>
<evidence type="ECO:0000313" key="7">
    <source>
        <dbReference type="EMBL" id="GMM37345.1"/>
    </source>
</evidence>
<dbReference type="PANTHER" id="PTHR14152:SF5">
    <property type="entry name" value="U4_U6.U5 TRI-SNRNP-ASSOCIATED PROTEIN 1"/>
    <property type="match status" value="1"/>
</dbReference>
<evidence type="ECO:0000256" key="2">
    <source>
        <dbReference type="ARBA" id="ARBA00006076"/>
    </source>
</evidence>
<dbReference type="PANTHER" id="PTHR14152">
    <property type="entry name" value="SQUAMOUS CELL CARCINOMA ANTIGEN RECOGNISED BY CYTOTOXIC T LYMPHOCYTES"/>
    <property type="match status" value="1"/>
</dbReference>
<dbReference type="GO" id="GO:0046540">
    <property type="term" value="C:U4/U6 x U5 tri-snRNP complex"/>
    <property type="evidence" value="ECO:0007669"/>
    <property type="project" value="InterPro"/>
</dbReference>
<evidence type="ECO:0000256" key="5">
    <source>
        <dbReference type="ARBA" id="ARBA00023242"/>
    </source>
</evidence>
<evidence type="ECO:0000256" key="4">
    <source>
        <dbReference type="ARBA" id="ARBA00023187"/>
    </source>
</evidence>
<feature type="compositionally biased region" description="Polar residues" evidence="6">
    <location>
        <begin position="332"/>
        <end position="347"/>
    </location>
</feature>
<feature type="compositionally biased region" description="Basic and acidic residues" evidence="6">
    <location>
        <begin position="96"/>
        <end position="110"/>
    </location>
</feature>
<dbReference type="RefSeq" id="XP_064854341.1">
    <property type="nucleotide sequence ID" value="XM_064998269.1"/>
</dbReference>
<feature type="region of interest" description="Disordered" evidence="6">
    <location>
        <begin position="270"/>
        <end position="393"/>
    </location>
</feature>
<reference evidence="7 8" key="1">
    <citation type="journal article" date="2023" name="Elife">
        <title>Identification of key yeast species and microbe-microbe interactions impacting larval growth of Drosophila in the wild.</title>
        <authorList>
            <person name="Mure A."/>
            <person name="Sugiura Y."/>
            <person name="Maeda R."/>
            <person name="Honda K."/>
            <person name="Sakurai N."/>
            <person name="Takahashi Y."/>
            <person name="Watada M."/>
            <person name="Katoh T."/>
            <person name="Gotoh A."/>
            <person name="Gotoh Y."/>
            <person name="Taniguchi I."/>
            <person name="Nakamura K."/>
            <person name="Hayashi T."/>
            <person name="Katayama T."/>
            <person name="Uemura T."/>
            <person name="Hattori Y."/>
        </authorList>
    </citation>
    <scope>NUCLEOTIDE SEQUENCE [LARGE SCALE GENOMIC DNA]</scope>
    <source>
        <strain evidence="7 8">SC-9</strain>
    </source>
</reference>
<dbReference type="GO" id="GO:0045292">
    <property type="term" value="P:mRNA cis splicing, via spliceosome"/>
    <property type="evidence" value="ECO:0007669"/>
    <property type="project" value="TreeGrafter"/>
</dbReference>
<gene>
    <name evidence="7" type="ORF">DASC09_046700</name>
</gene>
<dbReference type="Pfam" id="PF19252">
    <property type="entry name" value="HIND"/>
    <property type="match status" value="1"/>
</dbReference>
<keyword evidence="4" id="KW-0508">mRNA splicing</keyword>
<dbReference type="AlphaFoldDB" id="A0AAV5QQX7"/>